<evidence type="ECO:0000313" key="1">
    <source>
        <dbReference type="EMBL" id="QGA66322.1"/>
    </source>
</evidence>
<name>A0A5Q0TNX3_9VIBR</name>
<dbReference type="AlphaFoldDB" id="A0A5Q0TNX3"/>
<dbReference type="Pfam" id="PF06252">
    <property type="entry name" value="GemA"/>
    <property type="match status" value="1"/>
</dbReference>
<dbReference type="InterPro" id="IPR009363">
    <property type="entry name" value="Phage_Mu_Gp16"/>
</dbReference>
<proteinExistence type="predicted"/>
<gene>
    <name evidence="1" type="ORF">GFB47_12885</name>
    <name evidence="2" type="ORF">GFB47_15300</name>
</gene>
<dbReference type="Proteomes" id="UP000348942">
    <property type="component" value="Chromosome 2"/>
</dbReference>
<dbReference type="EMBL" id="CP045700">
    <property type="protein sequence ID" value="QGA66322.1"/>
    <property type="molecule type" value="Genomic_DNA"/>
</dbReference>
<organism evidence="2 3">
    <name type="scientific">Vibrio algicola</name>
    <dbReference type="NCBI Taxonomy" id="2662262"/>
    <lineage>
        <taxon>Bacteria</taxon>
        <taxon>Pseudomonadati</taxon>
        <taxon>Pseudomonadota</taxon>
        <taxon>Gammaproteobacteria</taxon>
        <taxon>Vibrionales</taxon>
        <taxon>Vibrionaceae</taxon>
        <taxon>Vibrio</taxon>
    </lineage>
</organism>
<sequence length="174" mass="20366">MSAMLKMVQIGKRQLNLDDDVYRDMLEQITGQRSCKGLSDAKLKQVVDWMKTKGFKVKRKPRPRAEEVTVIRAIWITMHQQGFVRNPKDLAIDAYCKRMTKQINGKGVERANWMNQEQAAYVLEALKRWHVRLMDEACIANGWRKCRNEYGNLPSHAVMSAHYDIEHRKHNPID</sequence>
<protein>
    <submittedName>
        <fullName evidence="2">DUF1018 domain-containing protein</fullName>
    </submittedName>
</protein>
<evidence type="ECO:0000313" key="3">
    <source>
        <dbReference type="Proteomes" id="UP000348942"/>
    </source>
</evidence>
<evidence type="ECO:0000313" key="2">
    <source>
        <dbReference type="EMBL" id="QGA66757.1"/>
    </source>
</evidence>
<keyword evidence="3" id="KW-1185">Reference proteome</keyword>
<accession>A0A5Q0TNX3</accession>
<dbReference type="EMBL" id="CP045700">
    <property type="protein sequence ID" value="QGA66757.1"/>
    <property type="molecule type" value="Genomic_DNA"/>
</dbReference>
<reference evidence="2 3" key="1">
    <citation type="submission" date="2019-10" db="EMBL/GenBank/DDBJ databases">
        <title>Vibrio sp. nov., isolated from Coralline algae surface.</title>
        <authorList>
            <person name="Geng Y."/>
            <person name="Zhang X."/>
        </authorList>
    </citation>
    <scope>NUCLEOTIDE SEQUENCE [LARGE SCALE GENOMIC DNA]</scope>
    <source>
        <strain evidence="2 3">SM1977</strain>
    </source>
</reference>
<dbReference type="RefSeq" id="WP_153448456.1">
    <property type="nucleotide sequence ID" value="NZ_CP045700.1"/>
</dbReference>